<dbReference type="SUPFAM" id="SSF54001">
    <property type="entry name" value="Cysteine proteinases"/>
    <property type="match status" value="1"/>
</dbReference>
<gene>
    <name evidence="8" type="ORF">RSOL_405600</name>
</gene>
<dbReference type="GO" id="GO:0006508">
    <property type="term" value="P:proteolysis"/>
    <property type="evidence" value="ECO:0007669"/>
    <property type="project" value="UniProtKB-KW"/>
</dbReference>
<feature type="compositionally biased region" description="Low complexity" evidence="6">
    <location>
        <begin position="260"/>
        <end position="281"/>
    </location>
</feature>
<organism evidence="8 9">
    <name type="scientific">Rhizoctonia solani AG-3 Rhs1AP</name>
    <dbReference type="NCBI Taxonomy" id="1086054"/>
    <lineage>
        <taxon>Eukaryota</taxon>
        <taxon>Fungi</taxon>
        <taxon>Dikarya</taxon>
        <taxon>Basidiomycota</taxon>
        <taxon>Agaricomycotina</taxon>
        <taxon>Agaricomycetes</taxon>
        <taxon>Cantharellales</taxon>
        <taxon>Ceratobasidiaceae</taxon>
        <taxon>Rhizoctonia</taxon>
    </lineage>
</organism>
<evidence type="ECO:0000256" key="6">
    <source>
        <dbReference type="SAM" id="MobiDB-lite"/>
    </source>
</evidence>
<keyword evidence="3 8" id="KW-0645">Protease</keyword>
<dbReference type="PROSITE" id="PS50600">
    <property type="entry name" value="ULP_PROTEASE"/>
    <property type="match status" value="1"/>
</dbReference>
<evidence type="ECO:0000256" key="2">
    <source>
        <dbReference type="ARBA" id="ARBA00022553"/>
    </source>
</evidence>
<comment type="similarity">
    <text evidence="1">Belongs to the peptidase C48 family.</text>
</comment>
<dbReference type="GO" id="GO:0070139">
    <property type="term" value="F:SUMO-specific endopeptidase activity"/>
    <property type="evidence" value="ECO:0007669"/>
    <property type="project" value="TreeGrafter"/>
</dbReference>
<dbReference type="EMBL" id="JATN01000319">
    <property type="protein sequence ID" value="EUC61734.1"/>
    <property type="molecule type" value="Genomic_DNA"/>
</dbReference>
<dbReference type="InterPro" id="IPR051947">
    <property type="entry name" value="Sentrin-specific_protease"/>
</dbReference>
<feature type="compositionally biased region" description="Low complexity" evidence="6">
    <location>
        <begin position="289"/>
        <end position="302"/>
    </location>
</feature>
<dbReference type="GO" id="GO:0016926">
    <property type="term" value="P:protein desumoylation"/>
    <property type="evidence" value="ECO:0007669"/>
    <property type="project" value="TreeGrafter"/>
</dbReference>
<evidence type="ECO:0000256" key="4">
    <source>
        <dbReference type="ARBA" id="ARBA00022786"/>
    </source>
</evidence>
<dbReference type="OrthoDB" id="442460at2759"/>
<dbReference type="PANTHER" id="PTHR46896:SF3">
    <property type="entry name" value="FI06413P-RELATED"/>
    <property type="match status" value="1"/>
</dbReference>
<feature type="compositionally biased region" description="Low complexity" evidence="6">
    <location>
        <begin position="78"/>
        <end position="88"/>
    </location>
</feature>
<dbReference type="InterPro" id="IPR038765">
    <property type="entry name" value="Papain-like_cys_pep_sf"/>
</dbReference>
<feature type="region of interest" description="Disordered" evidence="6">
    <location>
        <begin position="732"/>
        <end position="759"/>
    </location>
</feature>
<protein>
    <submittedName>
        <fullName evidence="8">Ulp1 protease family protein</fullName>
    </submittedName>
</protein>
<feature type="region of interest" description="Disordered" evidence="6">
    <location>
        <begin position="792"/>
        <end position="833"/>
    </location>
</feature>
<keyword evidence="5" id="KW-0378">Hydrolase</keyword>
<dbReference type="PANTHER" id="PTHR46896">
    <property type="entry name" value="SENTRIN-SPECIFIC PROTEASE"/>
    <property type="match status" value="1"/>
</dbReference>
<keyword evidence="2" id="KW-0597">Phosphoprotein</keyword>
<keyword evidence="4" id="KW-0833">Ubl conjugation pathway</keyword>
<feature type="domain" description="Ubiquitin-like protease family profile" evidence="7">
    <location>
        <begin position="618"/>
        <end position="914"/>
    </location>
</feature>
<feature type="compositionally biased region" description="Polar residues" evidence="6">
    <location>
        <begin position="812"/>
        <end position="832"/>
    </location>
</feature>
<feature type="compositionally biased region" description="Polar residues" evidence="6">
    <location>
        <begin position="737"/>
        <end position="759"/>
    </location>
</feature>
<evidence type="ECO:0000259" key="7">
    <source>
        <dbReference type="PROSITE" id="PS50600"/>
    </source>
</evidence>
<evidence type="ECO:0000256" key="1">
    <source>
        <dbReference type="ARBA" id="ARBA00005234"/>
    </source>
</evidence>
<dbReference type="GO" id="GO:0005634">
    <property type="term" value="C:nucleus"/>
    <property type="evidence" value="ECO:0007669"/>
    <property type="project" value="TreeGrafter"/>
</dbReference>
<accession>X8JDK9</accession>
<comment type="caution">
    <text evidence="8">The sequence shown here is derived from an EMBL/GenBank/DDBJ whole genome shotgun (WGS) entry which is preliminary data.</text>
</comment>
<evidence type="ECO:0000313" key="8">
    <source>
        <dbReference type="EMBL" id="EUC61734.1"/>
    </source>
</evidence>
<reference evidence="9" key="1">
    <citation type="journal article" date="2014" name="Genome Announc.">
        <title>Draft genome sequence of the plant-pathogenic soil fungus Rhizoctonia solani anastomosis group 3 strain Rhs1AP.</title>
        <authorList>
            <person name="Cubeta M.A."/>
            <person name="Thomas E."/>
            <person name="Dean R.A."/>
            <person name="Jabaji S."/>
            <person name="Neate S.M."/>
            <person name="Tavantzis S."/>
            <person name="Toda T."/>
            <person name="Vilgalys R."/>
            <person name="Bharathan N."/>
            <person name="Fedorova-Abrams N."/>
            <person name="Pakala S.B."/>
            <person name="Pakala S.M."/>
            <person name="Zafar N."/>
            <person name="Joardar V."/>
            <person name="Losada L."/>
            <person name="Nierman W.C."/>
        </authorList>
    </citation>
    <scope>NUCLEOTIDE SEQUENCE [LARGE SCALE GENOMIC DNA]</scope>
    <source>
        <strain evidence="9">AG-3</strain>
    </source>
</reference>
<feature type="region of interest" description="Disordered" evidence="6">
    <location>
        <begin position="555"/>
        <end position="596"/>
    </location>
</feature>
<evidence type="ECO:0000256" key="5">
    <source>
        <dbReference type="ARBA" id="ARBA00022801"/>
    </source>
</evidence>
<proteinExistence type="inferred from homology"/>
<dbReference type="Pfam" id="PF02902">
    <property type="entry name" value="Peptidase_C48"/>
    <property type="match status" value="1"/>
</dbReference>
<feature type="compositionally biased region" description="Basic and acidic residues" evidence="6">
    <location>
        <begin position="169"/>
        <end position="182"/>
    </location>
</feature>
<feature type="compositionally biased region" description="Basic and acidic residues" evidence="6">
    <location>
        <begin position="62"/>
        <end position="77"/>
    </location>
</feature>
<name>X8JDK9_9AGAM</name>
<sequence length="1047" mass="114884">MATRGERQDITALHRASNGQGNSAHDSRKKRPREDDASSGGGVRRRAGGFENPYGGIGRSNLQERRTNGGRTLKRDSSPSVTSTDSRSNTSKAPIGYAAFGPRSGVLDSYGPPASAMHSGQSLPHHPSSIRQPSSTISKEINDKMDGAGEGEGTLSLAAVLGDAGIPETPERGDHGLKEPSSHGRSRSSPDPLNIIKVMDNAPHPVNSTPKSVKSAVQPINVDEDEITDVDPPRPWLGSPKGTSVIKKGKVKQTTLMFEPQTPNSTLTTTPTSAPARTSPTLEKFLAPKSTKASGASTSTAGRKLTRSTPIGPIANGGSTSKGLPIPIGVTRPKVSEGKISARMHGKSQQGKSQQGKSQGKSKSSGLKIFDRGGSPAPSQKPLSRSKVRDSKPRDLILHIQEWYCDPKHYESNTSQGLYSLKFDGNKITITKYDRPGVETSNLCLMGSEVDGFEVVDTAEDESYLWMLVKLNERTLSKLHWQRNGLGDSNRVLLHFLESDDPESDDLDVHERWKALIQGMAKWTQKGTVKKSAMDSLVKITTDRSSFNLPKVQDIDAPTLQHEPNTDVTARAPPPSKPRTRSAISNSSQAPLEKESKPIIVPDADEVVLVHPTGAGSVTINRGELARLEPGEFLNDTLIELGLKMWLNDLRLKDPALVDQIHIFSSFFFKKLDAGRGKGCDYNSVKKWTSKFDLFSKRFIIIPINEHLHWYLAIICFLEHVLEAPFPQPLGQPARVTRSSDAAVSNEQRMSSESDMQVDQTSLIDTEVGSPIVPGKAEDDKDLADKSERMAIDSTTPPESQPDVVDVDPKPSDTTIVDITNDNEDTNSSQDPSVIKSDKTWILILDSLGGRHPRTVRILRQYLQAEAQERRGKVVDIKDSRSSGGLVEDKHLSAPVQPNWCDCGVYLLHYVEVFYANPLEIIGLPPGAKRKGKEAANRYDELWRTDKVKDKRTVFREKLHELSAKWMESQIFTLKELGLYPRNTPIHYSHGLKASSSGRRICHGDRATGDWRCASGNNRTSYYATRTQIPTARGYLPIHNNARSCRG</sequence>
<evidence type="ECO:0000256" key="3">
    <source>
        <dbReference type="ARBA" id="ARBA00022670"/>
    </source>
</evidence>
<feature type="compositionally biased region" description="Polar residues" evidence="6">
    <location>
        <begin position="129"/>
        <end position="139"/>
    </location>
</feature>
<dbReference type="InterPro" id="IPR003653">
    <property type="entry name" value="Peptidase_C48_C"/>
</dbReference>
<dbReference type="AlphaFoldDB" id="X8JDK9"/>
<feature type="compositionally biased region" description="Low complexity" evidence="6">
    <location>
        <begin position="347"/>
        <end position="366"/>
    </location>
</feature>
<dbReference type="Proteomes" id="UP000030108">
    <property type="component" value="Unassembled WGS sequence"/>
</dbReference>
<feature type="region of interest" description="Disordered" evidence="6">
    <location>
        <begin position="1"/>
        <end position="391"/>
    </location>
</feature>
<dbReference type="GO" id="GO:0005737">
    <property type="term" value="C:cytoplasm"/>
    <property type="evidence" value="ECO:0007669"/>
    <property type="project" value="TreeGrafter"/>
</dbReference>
<dbReference type="Gene3D" id="3.40.395.10">
    <property type="entry name" value="Adenoviral Proteinase, Chain A"/>
    <property type="match status" value="1"/>
</dbReference>
<evidence type="ECO:0000313" key="9">
    <source>
        <dbReference type="Proteomes" id="UP000030108"/>
    </source>
</evidence>